<comment type="caution">
    <text evidence="2">The sequence shown here is derived from an EMBL/GenBank/DDBJ whole genome shotgun (WGS) entry which is preliminary data.</text>
</comment>
<evidence type="ECO:0000256" key="1">
    <source>
        <dbReference type="SAM" id="Phobius"/>
    </source>
</evidence>
<dbReference type="AlphaFoldDB" id="A0ABD5UTH7"/>
<dbReference type="RefSeq" id="WP_379743692.1">
    <property type="nucleotide sequence ID" value="NZ_JBHSVN010000001.1"/>
</dbReference>
<keyword evidence="1" id="KW-1133">Transmembrane helix</keyword>
<keyword evidence="1" id="KW-0812">Transmembrane</keyword>
<accession>A0ABD5UTH7</accession>
<keyword evidence="3" id="KW-1185">Reference proteome</keyword>
<keyword evidence="1" id="KW-0472">Membrane</keyword>
<gene>
    <name evidence="2" type="ORF">ACFQE9_09330</name>
</gene>
<dbReference type="Pfam" id="PF24431">
    <property type="entry name" value="DUF7554"/>
    <property type="match status" value="1"/>
</dbReference>
<protein>
    <submittedName>
        <fullName evidence="2">Uncharacterized protein</fullName>
    </submittedName>
</protein>
<reference evidence="2 3" key="1">
    <citation type="journal article" date="2019" name="Int. J. Syst. Evol. Microbiol.">
        <title>The Global Catalogue of Microorganisms (GCM) 10K type strain sequencing project: providing services to taxonomists for standard genome sequencing and annotation.</title>
        <authorList>
            <consortium name="The Broad Institute Genomics Platform"/>
            <consortium name="The Broad Institute Genome Sequencing Center for Infectious Disease"/>
            <person name="Wu L."/>
            <person name="Ma J."/>
        </authorList>
    </citation>
    <scope>NUCLEOTIDE SEQUENCE [LARGE SCALE GENOMIC DNA]</scope>
    <source>
        <strain evidence="2 3">SKJ47</strain>
    </source>
</reference>
<evidence type="ECO:0000313" key="3">
    <source>
        <dbReference type="Proteomes" id="UP001596296"/>
    </source>
</evidence>
<proteinExistence type="predicted"/>
<evidence type="ECO:0000313" key="2">
    <source>
        <dbReference type="EMBL" id="MFC6892805.1"/>
    </source>
</evidence>
<dbReference type="EMBL" id="JBHSXL010000008">
    <property type="protein sequence ID" value="MFC6892805.1"/>
    <property type="molecule type" value="Genomic_DNA"/>
</dbReference>
<feature type="transmembrane region" description="Helical" evidence="1">
    <location>
        <begin position="20"/>
        <end position="40"/>
    </location>
</feature>
<dbReference type="Proteomes" id="UP001596296">
    <property type="component" value="Unassembled WGS sequence"/>
</dbReference>
<dbReference type="InterPro" id="IPR055976">
    <property type="entry name" value="DUF7554"/>
</dbReference>
<name>A0ABD5UTH7_9EURY</name>
<sequence>MDSRGRTGTDRASLEVEDLLKIVLGLAIVWLILEILDLLLDITFAVFRMLPTLIGIVLVVVIVLWLTDRI</sequence>
<feature type="transmembrane region" description="Helical" evidence="1">
    <location>
        <begin position="46"/>
        <end position="66"/>
    </location>
</feature>
<organism evidence="2 3">
    <name type="scientific">Halopenitus salinus</name>
    <dbReference type="NCBI Taxonomy" id="1198295"/>
    <lineage>
        <taxon>Archaea</taxon>
        <taxon>Methanobacteriati</taxon>
        <taxon>Methanobacteriota</taxon>
        <taxon>Stenosarchaea group</taxon>
        <taxon>Halobacteria</taxon>
        <taxon>Halobacteriales</taxon>
        <taxon>Haloferacaceae</taxon>
        <taxon>Halopenitus</taxon>
    </lineage>
</organism>